<evidence type="ECO:0000313" key="10">
    <source>
        <dbReference type="EMBL" id="ROT76760.1"/>
    </source>
</evidence>
<evidence type="ECO:0000313" key="11">
    <source>
        <dbReference type="Proteomes" id="UP000283509"/>
    </source>
</evidence>
<organism evidence="10 11">
    <name type="scientific">Penaeus vannamei</name>
    <name type="common">Whiteleg shrimp</name>
    <name type="synonym">Litopenaeus vannamei</name>
    <dbReference type="NCBI Taxonomy" id="6689"/>
    <lineage>
        <taxon>Eukaryota</taxon>
        <taxon>Metazoa</taxon>
        <taxon>Ecdysozoa</taxon>
        <taxon>Arthropoda</taxon>
        <taxon>Crustacea</taxon>
        <taxon>Multicrustacea</taxon>
        <taxon>Malacostraca</taxon>
        <taxon>Eumalacostraca</taxon>
        <taxon>Eucarida</taxon>
        <taxon>Decapoda</taxon>
        <taxon>Dendrobranchiata</taxon>
        <taxon>Penaeoidea</taxon>
        <taxon>Penaeidae</taxon>
        <taxon>Penaeus</taxon>
    </lineage>
</organism>
<dbReference type="EMBL" id="QCYY01001611">
    <property type="protein sequence ID" value="ROT76760.1"/>
    <property type="molecule type" value="Genomic_DNA"/>
</dbReference>
<sequence>MAALLLLLSFAILHLRASAKNPVLAENQEVLTHASEAVNAVLDTVSDSSCSLVFLSDGSTSSSSIYSVYQKVQSLGGPMGVGVFEVTRERLNDNDTEAQAVHIMKRVRELRLLSWCVTVLAVSEEPQFLASVAAWALRNRLLVWATRLLVLTRLPLEDLRHVMVSHWTFSMMNAMVLNVEERTEFASCGLYVHLPYSDQGPSTVRVATWSRARGLQLLSPLSLFPQKFLNFHGATVNVTALPFPPYWDTVEESSPDGTTTKGFTGTDYLMLEAIAGALNFSIRVLPTANWDEVTDRVEDRTSFLANVIYAVFPNRLLRYDYSYMFEYAFHAFTMAKPALKPRWQSLYYPLTDGVWAAILAVVIIMPLPLILIVRFGTDDFTKGAIGPKLAVQEIIRTLLGQDLSGYFPSTHSCRLLLALWLVFAFIVGTAYRGNLTASLTAPKYPARPETLKELVSAGARFVNGSFTWESQG</sequence>
<evidence type="ECO:0000256" key="4">
    <source>
        <dbReference type="ARBA" id="ARBA00022989"/>
    </source>
</evidence>
<reference evidence="10 11" key="2">
    <citation type="submission" date="2019-01" db="EMBL/GenBank/DDBJ databases">
        <title>The decoding of complex shrimp genome reveals the adaptation for benthos swimmer, frequently molting mechanism and breeding impact on genome.</title>
        <authorList>
            <person name="Sun Y."/>
            <person name="Gao Y."/>
            <person name="Yu Y."/>
        </authorList>
    </citation>
    <scope>NUCLEOTIDE SEQUENCE [LARGE SCALE GENOMIC DNA]</scope>
    <source>
        <tissue evidence="10">Muscle</tissue>
    </source>
</reference>
<feature type="chain" id="PRO_5018698167" evidence="9">
    <location>
        <begin position="20"/>
        <end position="472"/>
    </location>
</feature>
<gene>
    <name evidence="10" type="ORF">C7M84_004633</name>
</gene>
<feature type="signal peptide" evidence="9">
    <location>
        <begin position="1"/>
        <end position="19"/>
    </location>
</feature>
<dbReference type="PANTHER" id="PTHR42643">
    <property type="entry name" value="IONOTROPIC RECEPTOR 20A-RELATED"/>
    <property type="match status" value="1"/>
</dbReference>
<keyword evidence="3 8" id="KW-0812">Transmembrane</keyword>
<evidence type="ECO:0000256" key="7">
    <source>
        <dbReference type="ARBA" id="ARBA00023180"/>
    </source>
</evidence>
<evidence type="ECO:0000256" key="8">
    <source>
        <dbReference type="SAM" id="Phobius"/>
    </source>
</evidence>
<protein>
    <submittedName>
        <fullName evidence="10">Variant Ionotropic Glutamate Receptor</fullName>
    </submittedName>
</protein>
<comment type="caution">
    <text evidence="10">The sequence shown here is derived from an EMBL/GenBank/DDBJ whole genome shotgun (WGS) entry which is preliminary data.</text>
</comment>
<dbReference type="Proteomes" id="UP000283509">
    <property type="component" value="Unassembled WGS sequence"/>
</dbReference>
<feature type="transmembrane region" description="Helical" evidence="8">
    <location>
        <begin position="354"/>
        <end position="373"/>
    </location>
</feature>
<dbReference type="SUPFAM" id="SSF53850">
    <property type="entry name" value="Periplasmic binding protein-like II"/>
    <property type="match status" value="1"/>
</dbReference>
<keyword evidence="2" id="KW-1003">Cell membrane</keyword>
<keyword evidence="5 8" id="KW-0472">Membrane</keyword>
<evidence type="ECO:0000256" key="6">
    <source>
        <dbReference type="ARBA" id="ARBA00023170"/>
    </source>
</evidence>
<evidence type="ECO:0000256" key="5">
    <source>
        <dbReference type="ARBA" id="ARBA00023136"/>
    </source>
</evidence>
<accession>A0A3R7MAS0</accession>
<keyword evidence="7" id="KW-0325">Glycoprotein</keyword>
<feature type="transmembrane region" description="Helical" evidence="8">
    <location>
        <begin position="415"/>
        <end position="433"/>
    </location>
</feature>
<dbReference type="Gene3D" id="1.10.287.70">
    <property type="match status" value="1"/>
</dbReference>
<keyword evidence="6 10" id="KW-0675">Receptor</keyword>
<dbReference type="InterPro" id="IPR052192">
    <property type="entry name" value="Insect_Ionotropic_Sensory_Rcpt"/>
</dbReference>
<keyword evidence="11" id="KW-1185">Reference proteome</keyword>
<name>A0A3R7MAS0_PENVA</name>
<comment type="subcellular location">
    <subcellularLocation>
        <location evidence="1">Cell membrane</location>
        <topology evidence="1">Multi-pass membrane protein</topology>
    </subcellularLocation>
</comment>
<reference evidence="10 11" key="1">
    <citation type="submission" date="2018-04" db="EMBL/GenBank/DDBJ databases">
        <authorList>
            <person name="Zhang X."/>
            <person name="Yuan J."/>
            <person name="Li F."/>
            <person name="Xiang J."/>
        </authorList>
    </citation>
    <scope>NUCLEOTIDE SEQUENCE [LARGE SCALE GENOMIC DNA]</scope>
    <source>
        <tissue evidence="10">Muscle</tissue>
    </source>
</reference>
<keyword evidence="9" id="KW-0732">Signal</keyword>
<proteinExistence type="predicted"/>
<evidence type="ECO:0000256" key="1">
    <source>
        <dbReference type="ARBA" id="ARBA00004651"/>
    </source>
</evidence>
<evidence type="ECO:0000256" key="3">
    <source>
        <dbReference type="ARBA" id="ARBA00022692"/>
    </source>
</evidence>
<keyword evidence="4 8" id="KW-1133">Transmembrane helix</keyword>
<evidence type="ECO:0000256" key="2">
    <source>
        <dbReference type="ARBA" id="ARBA00022475"/>
    </source>
</evidence>
<dbReference type="GO" id="GO:0005886">
    <property type="term" value="C:plasma membrane"/>
    <property type="evidence" value="ECO:0007669"/>
    <property type="project" value="UniProtKB-SubCell"/>
</dbReference>
<dbReference type="OrthoDB" id="6375267at2759"/>
<dbReference type="PANTHER" id="PTHR42643:SF30">
    <property type="entry name" value="IONOTROPIC RECEPTOR 40A-RELATED"/>
    <property type="match status" value="1"/>
</dbReference>
<dbReference type="AlphaFoldDB" id="A0A3R7MAS0"/>
<evidence type="ECO:0000256" key="9">
    <source>
        <dbReference type="SAM" id="SignalP"/>
    </source>
</evidence>